<accession>A0A8H3IXJ1</accession>
<dbReference type="AlphaFoldDB" id="A0A8H3IXJ1"/>
<feature type="compositionally biased region" description="Basic and acidic residues" evidence="1">
    <location>
        <begin position="79"/>
        <end position="91"/>
    </location>
</feature>
<name>A0A8H3IXJ1_9LECA</name>
<evidence type="ECO:0000313" key="2">
    <source>
        <dbReference type="EMBL" id="CAF9936983.1"/>
    </source>
</evidence>
<protein>
    <submittedName>
        <fullName evidence="2">Uncharacterized protein</fullName>
    </submittedName>
</protein>
<comment type="caution">
    <text evidence="2">The sequence shown here is derived from an EMBL/GenBank/DDBJ whole genome shotgun (WGS) entry which is preliminary data.</text>
</comment>
<organism evidence="2 3">
    <name type="scientific">Heterodermia speciosa</name>
    <dbReference type="NCBI Taxonomy" id="116794"/>
    <lineage>
        <taxon>Eukaryota</taxon>
        <taxon>Fungi</taxon>
        <taxon>Dikarya</taxon>
        <taxon>Ascomycota</taxon>
        <taxon>Pezizomycotina</taxon>
        <taxon>Lecanoromycetes</taxon>
        <taxon>OSLEUM clade</taxon>
        <taxon>Lecanoromycetidae</taxon>
        <taxon>Caliciales</taxon>
        <taxon>Physciaceae</taxon>
        <taxon>Heterodermia</taxon>
    </lineage>
</organism>
<sequence>LVLLFFTRPRASWTQNHQYQSPHTNESLPTNNSQGRIEAQYHDDESSTEDIVTGTEGHSRAITTGDSHPEGPAVQPSGLHREDERERNEWA</sequence>
<gene>
    <name evidence="2" type="ORF">HETSPECPRED_010516</name>
</gene>
<feature type="compositionally biased region" description="Polar residues" evidence="1">
    <location>
        <begin position="12"/>
        <end position="35"/>
    </location>
</feature>
<reference evidence="2" key="1">
    <citation type="submission" date="2021-03" db="EMBL/GenBank/DDBJ databases">
        <authorList>
            <person name="Tagirdzhanova G."/>
        </authorList>
    </citation>
    <scope>NUCLEOTIDE SEQUENCE</scope>
</reference>
<evidence type="ECO:0000256" key="1">
    <source>
        <dbReference type="SAM" id="MobiDB-lite"/>
    </source>
</evidence>
<keyword evidence="3" id="KW-1185">Reference proteome</keyword>
<feature type="region of interest" description="Disordered" evidence="1">
    <location>
        <begin position="12"/>
        <end position="91"/>
    </location>
</feature>
<dbReference type="Proteomes" id="UP000664521">
    <property type="component" value="Unassembled WGS sequence"/>
</dbReference>
<evidence type="ECO:0000313" key="3">
    <source>
        <dbReference type="Proteomes" id="UP000664521"/>
    </source>
</evidence>
<feature type="non-terminal residue" evidence="2">
    <location>
        <position position="1"/>
    </location>
</feature>
<proteinExistence type="predicted"/>
<dbReference type="EMBL" id="CAJPDS010000097">
    <property type="protein sequence ID" value="CAF9936983.1"/>
    <property type="molecule type" value="Genomic_DNA"/>
</dbReference>